<dbReference type="CDD" id="cd00397">
    <property type="entry name" value="DNA_BRE_C"/>
    <property type="match status" value="1"/>
</dbReference>
<evidence type="ECO:0000256" key="1">
    <source>
        <dbReference type="ARBA" id="ARBA00004496"/>
    </source>
</evidence>
<dbReference type="RefSeq" id="WP_004041397.1">
    <property type="nucleotide sequence ID" value="NC_013967.1"/>
</dbReference>
<reference evidence="7" key="1">
    <citation type="submission" date="2012-11" db="EMBL/GenBank/DDBJ databases">
        <authorList>
            <person name="Becker E.A."/>
            <person name="Seitzer P."/>
            <person name="Tritt A."/>
            <person name="Larsen D."/>
            <person name="Yao A."/>
            <person name="Wu D."/>
            <person name="Darling A."/>
            <person name="Eisen J.A."/>
            <person name="Facciotti M.T."/>
        </authorList>
    </citation>
    <scope>NUCLEOTIDE SEQUENCE [LARGE SCALE GENOMIC DNA]</scope>
    <source>
        <strain evidence="7">ATCC 29605 / DSM 3757 / JCM 8879 / NBRC 14742 / NCIMB 2012 / VKM B-1768 / DS2</strain>
    </source>
</reference>
<comment type="subcellular location">
    <subcellularLocation>
        <location evidence="1">Cytoplasm</location>
    </subcellularLocation>
</comment>
<evidence type="ECO:0000259" key="5">
    <source>
        <dbReference type="PROSITE" id="PS51898"/>
    </source>
</evidence>
<dbReference type="Gene3D" id="1.10.443.10">
    <property type="entry name" value="Intergrase catalytic core"/>
    <property type="match status" value="1"/>
</dbReference>
<dbReference type="InterPro" id="IPR011010">
    <property type="entry name" value="DNA_brk_join_enz"/>
</dbReference>
<dbReference type="InterPro" id="IPR002104">
    <property type="entry name" value="Integrase_catalytic"/>
</dbReference>
<sequence>MSDLDELPVVTDASKEYLNPRQLLDYRAEREACLDWLLTFGKKPDEAKGYALGTIKTGAYRMDRFYRFVWEDEGGYTANVTHEHADAWMKHLARGNSGAAHKRNCQKSIKRLFKWRQHEHGLGEWTPDITFAADSSTNPRDYLTREERASVREAALEYGSVPNYDGLAPAERDRWKQYLAQRFEKPKSEVTPDDWDRANGWKVPSLVWTSLDAGLRPIEVERSTVGWVDTDNAVLRIPKEESSKNRDHWVVGLTSRTAQALDNWLEERETYPEYDDTDAIWLTRKSNPYGTATLAYLLRQLCDIAGIDTTHRKMSWYAIRHSVGTYMTREEDLAATQAQLRHKSPETTMKYDQVPVEDRQDALDRMG</sequence>
<proteinExistence type="predicted"/>
<dbReference type="InterPro" id="IPR013762">
    <property type="entry name" value="Integrase-like_cat_sf"/>
</dbReference>
<feature type="domain" description="Tyr recombinase" evidence="5">
    <location>
        <begin position="173"/>
        <end position="365"/>
    </location>
</feature>
<gene>
    <name evidence="6" type="ORF">C498_02950</name>
</gene>
<name>A0A384L8V1_HALVD</name>
<feature type="region of interest" description="Disordered" evidence="4">
    <location>
        <begin position="345"/>
        <end position="367"/>
    </location>
</feature>
<keyword evidence="3" id="KW-0233">DNA recombination</keyword>
<evidence type="ECO:0000256" key="3">
    <source>
        <dbReference type="ARBA" id="ARBA00023172"/>
    </source>
</evidence>
<dbReference type="Pfam" id="PF00589">
    <property type="entry name" value="Phage_integrase"/>
    <property type="match status" value="1"/>
</dbReference>
<dbReference type="Proteomes" id="UP000011532">
    <property type="component" value="Unassembled WGS sequence"/>
</dbReference>
<evidence type="ECO:0000256" key="4">
    <source>
        <dbReference type="SAM" id="MobiDB-lite"/>
    </source>
</evidence>
<feature type="compositionally biased region" description="Basic and acidic residues" evidence="4">
    <location>
        <begin position="356"/>
        <end position="367"/>
    </location>
</feature>
<dbReference type="OrthoDB" id="330648at2157"/>
<dbReference type="GO" id="GO:0006310">
    <property type="term" value="P:DNA recombination"/>
    <property type="evidence" value="ECO:0007669"/>
    <property type="project" value="UniProtKB-KW"/>
</dbReference>
<dbReference type="PANTHER" id="PTHR30349">
    <property type="entry name" value="PHAGE INTEGRASE-RELATED"/>
    <property type="match status" value="1"/>
</dbReference>
<evidence type="ECO:0000313" key="7">
    <source>
        <dbReference type="Proteomes" id="UP000011532"/>
    </source>
</evidence>
<dbReference type="GO" id="GO:0003677">
    <property type="term" value="F:DNA binding"/>
    <property type="evidence" value="ECO:0007669"/>
    <property type="project" value="InterPro"/>
</dbReference>
<evidence type="ECO:0000313" key="6">
    <source>
        <dbReference type="EMBL" id="ELY35860.1"/>
    </source>
</evidence>
<comment type="caution">
    <text evidence="6">The sequence shown here is derived from an EMBL/GenBank/DDBJ whole genome shotgun (WGS) entry which is preliminary data.</text>
</comment>
<keyword evidence="2" id="KW-0229">DNA integration</keyword>
<dbReference type="GO" id="GO:0015074">
    <property type="term" value="P:DNA integration"/>
    <property type="evidence" value="ECO:0007669"/>
    <property type="project" value="UniProtKB-KW"/>
</dbReference>
<evidence type="ECO:0000256" key="2">
    <source>
        <dbReference type="ARBA" id="ARBA00022908"/>
    </source>
</evidence>
<protein>
    <submittedName>
        <fullName evidence="6">XerC/D-like integrase</fullName>
    </submittedName>
</protein>
<dbReference type="PANTHER" id="PTHR30349:SF77">
    <property type="entry name" value="TYROSINE RECOMBINASE XERC"/>
    <property type="match status" value="1"/>
</dbReference>
<dbReference type="GeneID" id="8926638"/>
<reference evidence="6 7" key="2">
    <citation type="journal article" date="2014" name="PLoS Genet.">
        <title>Phylogenetically driven sequencing of extremely halophilic archaea reveals strategies for static and dynamic osmo-response.</title>
        <authorList>
            <person name="Becker E.A."/>
            <person name="Seitzer P.M."/>
            <person name="Tritt A."/>
            <person name="Larsen D."/>
            <person name="Krusor M."/>
            <person name="Yao A.I."/>
            <person name="Wu D."/>
            <person name="Madern D."/>
            <person name="Eisen J.A."/>
            <person name="Darling A.E."/>
            <person name="Facciotti M.T."/>
        </authorList>
    </citation>
    <scope>NUCLEOTIDE SEQUENCE [LARGE SCALE GENOMIC DNA]</scope>
    <source>
        <strain evidence="7">ATCC 29605 / DSM 3757 / JCM 8879 / NBRC 14742 / NCIMB 2012 / VKM B-1768 / DS2</strain>
    </source>
</reference>
<accession>A0A384L8V1</accession>
<dbReference type="EMBL" id="AOHU01000026">
    <property type="protein sequence ID" value="ELY35860.1"/>
    <property type="molecule type" value="Genomic_DNA"/>
</dbReference>
<dbReference type="SUPFAM" id="SSF56349">
    <property type="entry name" value="DNA breaking-rejoining enzymes"/>
    <property type="match status" value="1"/>
</dbReference>
<dbReference type="GO" id="GO:0005737">
    <property type="term" value="C:cytoplasm"/>
    <property type="evidence" value="ECO:0007669"/>
    <property type="project" value="UniProtKB-SubCell"/>
</dbReference>
<organism evidence="6 7">
    <name type="scientific">Haloferax volcanii (strain ATCC 29605 / DSM 3757 / JCM 8879 / NBRC 14742 / NCIMB 2012 / VKM B-1768 / DS2)</name>
    <name type="common">Halobacterium volcanii</name>
    <dbReference type="NCBI Taxonomy" id="309800"/>
    <lineage>
        <taxon>Archaea</taxon>
        <taxon>Methanobacteriati</taxon>
        <taxon>Methanobacteriota</taxon>
        <taxon>Stenosarchaea group</taxon>
        <taxon>Halobacteria</taxon>
        <taxon>Halobacteriales</taxon>
        <taxon>Haloferacaceae</taxon>
        <taxon>Haloferax</taxon>
    </lineage>
</organism>
<dbReference type="AlphaFoldDB" id="A0A384L8V1"/>
<dbReference type="InterPro" id="IPR050090">
    <property type="entry name" value="Tyrosine_recombinase_XerCD"/>
</dbReference>
<dbReference type="PROSITE" id="PS51898">
    <property type="entry name" value="TYR_RECOMBINASE"/>
    <property type="match status" value="1"/>
</dbReference>